<protein>
    <recommendedName>
        <fullName evidence="7">AAA+ ATPase domain-containing protein</fullName>
    </recommendedName>
</protein>
<keyword evidence="5" id="KW-0611">Plant defense</keyword>
<accession>A0AAV5MFA4</accession>
<dbReference type="InterPro" id="IPR036388">
    <property type="entry name" value="WH-like_DNA-bd_sf"/>
</dbReference>
<evidence type="ECO:0000259" key="7">
    <source>
        <dbReference type="SMART" id="SM00382"/>
    </source>
</evidence>
<dbReference type="InterPro" id="IPR003591">
    <property type="entry name" value="Leu-rich_rpt_typical-subtyp"/>
</dbReference>
<sequence>MDLVGLIIEAVNYVGGPIVTHLEDQIKFNDSLEEYKGRKDELSNRKHGIELKLNRELTYGKVAKQEVQRWLKDAETFITRPAVEVEVNSWGWFSWCCRVKILKERVQELEKIYESGDRYTDGCLVIDDLSASVVELPTEELQGSEAVKANILACLKGENVTMLGVWGMGGVGKTTIMKHVHNELLKEGKFKKIIWVTVSQNFDIRKLQEQIACSLKERLEEIQNETVRAGVLSKMLEEQKPYLLILDDVWSSFKLEDVGILKPDETNGCKLVLTTRSQEVARSMDCRRIKVETLSKDEALELFLKKVGDAVLSNHGGGIKKDLESTLKKIVAECNGLPLAIVTVASSLKGISEPPSWRAALNQLRDCRRNVAGTVDDVFKILKFSYDRLKNQQIQYCFLYCALFPEDYKISKEEIIENWIDEGFIDEEESRQSMKDEGYDILRKLQDNSLLEVIKDGRKGDCVRMHDLIRDMALNITRMSPRFLVEAGKALKELPESVNCAESVEKVSLMHNYIEEIPSSLAFSTCIRLTTLLLAHNKLSTISESVFEHMLELRILDLSFNLQLSSLPNSVSKLVKLTTLLLELTSLEKVPSLSGLESLKKLNLRGTKIKEVPEGLGMLKNLKCLFLCGSRGGHFLEIDEIADGVLSNLSKLQELIVDKSRIKLKGNVVGRLKKLEVFHGCFPTANEMRIFLKCQPNRLSDYFIKIVRKPSLVIHRFEEMQSPRYKKVVVFTGTSIVGENMLFPSIQILGIEECHDIRSLNDFSTINDATDLRECRIFNCKGMECIFPSWIHNPVVQTIEYLDLQLLHKLDGLFEADIIARSSPPPGTFSLLKVVWIFSCKKLKKLFPSWKLVEYLQNLEEIDPCTFLSLKKIKIQKCRRVKKLFPSGKLVEYLQNLEEIDVSDCEGMEEIIGSDPEEEGEGGDIIKKLILPKLKRLRLMHLPALKSICSRRAVMICDSLESISISDYKVRIPFHLPPYLSLYGLDNLDWLFEGELIAMSPPQPRPFSFLKIVMIKECKKLKKLFPSWKLVEYLQNLDRLDVTNCEEMEEIIASDPEGGGEEGGNIIKELILPKFKSLYLYNLPALKSICGRRAVMVSDSLENISITNCKALRRIPFCLPPRLSLKELDNLDWVFEVEFIAMSPPQPSTFSSLKNFVITGCNEIKKLFPSWKLVEYLQNLEEIDVRDCEGMEEIIGSDPEEEGEEGGDIIKKLILPKLKYLKLRLLPALKSICSKRAVMVCDFLEYITIEECKGLRRIPLSLPLVDNVQPSPPPSLKTIQLRRREEEWWESLEWDHPNAKDVLQPKVWFTS</sequence>
<dbReference type="Pfam" id="PF23559">
    <property type="entry name" value="WHD_DRP"/>
    <property type="match status" value="1"/>
</dbReference>
<dbReference type="InterPro" id="IPR050905">
    <property type="entry name" value="Plant_NBS-LRR"/>
</dbReference>
<comment type="similarity">
    <text evidence="1">Belongs to the disease resistance NB-LRR family.</text>
</comment>
<dbReference type="Pfam" id="PF00931">
    <property type="entry name" value="NB-ARC"/>
    <property type="match status" value="1"/>
</dbReference>
<evidence type="ECO:0000256" key="5">
    <source>
        <dbReference type="ARBA" id="ARBA00022821"/>
    </source>
</evidence>
<dbReference type="PANTHER" id="PTHR33463:SF212">
    <property type="entry name" value="AND NB-ARC DOMAINS-CONTAINING DISEASE RESISTANCE PROTEIN, PUTATIVE-RELATED"/>
    <property type="match status" value="1"/>
</dbReference>
<dbReference type="InterPro" id="IPR002182">
    <property type="entry name" value="NB-ARC"/>
</dbReference>
<feature type="domain" description="AAA+ ATPase" evidence="7">
    <location>
        <begin position="159"/>
        <end position="295"/>
    </location>
</feature>
<dbReference type="SUPFAM" id="SSF52058">
    <property type="entry name" value="L domain-like"/>
    <property type="match status" value="1"/>
</dbReference>
<dbReference type="SUPFAM" id="SSF52540">
    <property type="entry name" value="P-loop containing nucleoside triphosphate hydrolases"/>
    <property type="match status" value="1"/>
</dbReference>
<dbReference type="SUPFAM" id="SSF52047">
    <property type="entry name" value="RNI-like"/>
    <property type="match status" value="1"/>
</dbReference>
<dbReference type="Gene3D" id="3.80.10.10">
    <property type="entry name" value="Ribonuclease Inhibitor"/>
    <property type="match status" value="3"/>
</dbReference>
<evidence type="ECO:0000256" key="3">
    <source>
        <dbReference type="ARBA" id="ARBA00022737"/>
    </source>
</evidence>
<dbReference type="FunFam" id="1.10.10.10:FF:000322">
    <property type="entry name" value="Probable disease resistance protein At1g63360"/>
    <property type="match status" value="1"/>
</dbReference>
<gene>
    <name evidence="8" type="ORF">SLEP1_g54681</name>
</gene>
<dbReference type="Gene3D" id="3.40.50.300">
    <property type="entry name" value="P-loop containing nucleotide triphosphate hydrolases"/>
    <property type="match status" value="1"/>
</dbReference>
<evidence type="ECO:0000256" key="6">
    <source>
        <dbReference type="ARBA" id="ARBA00022840"/>
    </source>
</evidence>
<dbReference type="GO" id="GO:0043531">
    <property type="term" value="F:ADP binding"/>
    <property type="evidence" value="ECO:0007669"/>
    <property type="project" value="InterPro"/>
</dbReference>
<dbReference type="Gene3D" id="1.10.10.10">
    <property type="entry name" value="Winged helix-like DNA-binding domain superfamily/Winged helix DNA-binding domain"/>
    <property type="match status" value="1"/>
</dbReference>
<dbReference type="PROSITE" id="PS51450">
    <property type="entry name" value="LRR"/>
    <property type="match status" value="1"/>
</dbReference>
<dbReference type="InterPro" id="IPR003593">
    <property type="entry name" value="AAA+_ATPase"/>
</dbReference>
<dbReference type="InterPro" id="IPR058922">
    <property type="entry name" value="WHD_DRP"/>
</dbReference>
<proteinExistence type="inferred from homology"/>
<keyword evidence="3" id="KW-0677">Repeat</keyword>
<dbReference type="InterPro" id="IPR032675">
    <property type="entry name" value="LRR_dom_sf"/>
</dbReference>
<evidence type="ECO:0000256" key="4">
    <source>
        <dbReference type="ARBA" id="ARBA00022741"/>
    </source>
</evidence>
<evidence type="ECO:0000313" key="8">
    <source>
        <dbReference type="EMBL" id="GKV47819.1"/>
    </source>
</evidence>
<dbReference type="Pfam" id="PF23247">
    <property type="entry name" value="LRR_RPS2"/>
    <property type="match status" value="3"/>
</dbReference>
<dbReference type="InterPro" id="IPR057135">
    <property type="entry name" value="At4g27190-like_LRR"/>
</dbReference>
<organism evidence="8 9">
    <name type="scientific">Rubroshorea leprosula</name>
    <dbReference type="NCBI Taxonomy" id="152421"/>
    <lineage>
        <taxon>Eukaryota</taxon>
        <taxon>Viridiplantae</taxon>
        <taxon>Streptophyta</taxon>
        <taxon>Embryophyta</taxon>
        <taxon>Tracheophyta</taxon>
        <taxon>Spermatophyta</taxon>
        <taxon>Magnoliopsida</taxon>
        <taxon>eudicotyledons</taxon>
        <taxon>Gunneridae</taxon>
        <taxon>Pentapetalae</taxon>
        <taxon>rosids</taxon>
        <taxon>malvids</taxon>
        <taxon>Malvales</taxon>
        <taxon>Dipterocarpaceae</taxon>
        <taxon>Rubroshorea</taxon>
    </lineage>
</organism>
<dbReference type="PRINTS" id="PR00364">
    <property type="entry name" value="DISEASERSIST"/>
</dbReference>
<dbReference type="InterPro" id="IPR042197">
    <property type="entry name" value="Apaf_helical"/>
</dbReference>
<keyword evidence="2" id="KW-0433">Leucine-rich repeat</keyword>
<dbReference type="SMART" id="SM00369">
    <property type="entry name" value="LRR_TYP"/>
    <property type="match status" value="3"/>
</dbReference>
<dbReference type="GO" id="GO:0005524">
    <property type="term" value="F:ATP binding"/>
    <property type="evidence" value="ECO:0007669"/>
    <property type="project" value="UniProtKB-KW"/>
</dbReference>
<keyword evidence="6" id="KW-0067">ATP-binding</keyword>
<dbReference type="SMART" id="SM00382">
    <property type="entry name" value="AAA"/>
    <property type="match status" value="1"/>
</dbReference>
<dbReference type="Pfam" id="PF13855">
    <property type="entry name" value="LRR_8"/>
    <property type="match status" value="1"/>
</dbReference>
<evidence type="ECO:0000313" key="9">
    <source>
        <dbReference type="Proteomes" id="UP001054252"/>
    </source>
</evidence>
<dbReference type="EMBL" id="BPVZ01000237">
    <property type="protein sequence ID" value="GKV47819.1"/>
    <property type="molecule type" value="Genomic_DNA"/>
</dbReference>
<dbReference type="InterPro" id="IPR027417">
    <property type="entry name" value="P-loop_NTPase"/>
</dbReference>
<reference evidence="8 9" key="1">
    <citation type="journal article" date="2021" name="Commun. Biol.">
        <title>The genome of Shorea leprosula (Dipterocarpaceae) highlights the ecological relevance of drought in aseasonal tropical rainforests.</title>
        <authorList>
            <person name="Ng K.K.S."/>
            <person name="Kobayashi M.J."/>
            <person name="Fawcett J.A."/>
            <person name="Hatakeyama M."/>
            <person name="Paape T."/>
            <person name="Ng C.H."/>
            <person name="Ang C.C."/>
            <person name="Tnah L.H."/>
            <person name="Lee C.T."/>
            <person name="Nishiyama T."/>
            <person name="Sese J."/>
            <person name="O'Brien M.J."/>
            <person name="Copetti D."/>
            <person name="Mohd Noor M.I."/>
            <person name="Ong R.C."/>
            <person name="Putra M."/>
            <person name="Sireger I.Z."/>
            <person name="Indrioko S."/>
            <person name="Kosugi Y."/>
            <person name="Izuno A."/>
            <person name="Isagi Y."/>
            <person name="Lee S.L."/>
            <person name="Shimizu K.K."/>
        </authorList>
    </citation>
    <scope>NUCLEOTIDE SEQUENCE [LARGE SCALE GENOMIC DNA]</scope>
    <source>
        <strain evidence="8">214</strain>
    </source>
</reference>
<evidence type="ECO:0000256" key="1">
    <source>
        <dbReference type="ARBA" id="ARBA00008894"/>
    </source>
</evidence>
<evidence type="ECO:0000256" key="2">
    <source>
        <dbReference type="ARBA" id="ARBA00022614"/>
    </source>
</evidence>
<dbReference type="Gene3D" id="1.10.8.430">
    <property type="entry name" value="Helical domain of apoptotic protease-activating factors"/>
    <property type="match status" value="1"/>
</dbReference>
<keyword evidence="9" id="KW-1185">Reference proteome</keyword>
<dbReference type="PANTHER" id="PTHR33463">
    <property type="entry name" value="NB-ARC DOMAIN-CONTAINING PROTEIN-RELATED"/>
    <property type="match status" value="1"/>
</dbReference>
<dbReference type="InterPro" id="IPR001611">
    <property type="entry name" value="Leu-rich_rpt"/>
</dbReference>
<dbReference type="Proteomes" id="UP001054252">
    <property type="component" value="Unassembled WGS sequence"/>
</dbReference>
<dbReference type="GO" id="GO:0006952">
    <property type="term" value="P:defense response"/>
    <property type="evidence" value="ECO:0007669"/>
    <property type="project" value="UniProtKB-KW"/>
</dbReference>
<comment type="caution">
    <text evidence="8">The sequence shown here is derived from an EMBL/GenBank/DDBJ whole genome shotgun (WGS) entry which is preliminary data.</text>
</comment>
<keyword evidence="4" id="KW-0547">Nucleotide-binding</keyword>
<dbReference type="FunFam" id="3.40.50.300:FF:001091">
    <property type="entry name" value="Probable disease resistance protein At1g61300"/>
    <property type="match status" value="1"/>
</dbReference>
<name>A0AAV5MFA4_9ROSI</name>